<dbReference type="RefSeq" id="WP_233051662.1">
    <property type="nucleotide sequence ID" value="NZ_JAIMJA010000003.1"/>
</dbReference>
<proteinExistence type="predicted"/>
<accession>A0ABS8W6E9</accession>
<evidence type="ECO:0000313" key="2">
    <source>
        <dbReference type="Proteomes" id="UP001201273"/>
    </source>
</evidence>
<reference evidence="1 2" key="1">
    <citation type="journal article" date="2022" name="Environ. Microbiol. Rep.">
        <title>Eco-phylogenetic analyses reveal divergent evolution of vitamin B12 metabolism in the marine bacterial family 'Psychromonadaceae'.</title>
        <authorList>
            <person name="Jin X."/>
            <person name="Yang Y."/>
            <person name="Cao H."/>
            <person name="Gao B."/>
            <person name="Zhao Z."/>
        </authorList>
    </citation>
    <scope>NUCLEOTIDE SEQUENCE [LARGE SCALE GENOMIC DNA]</scope>
    <source>
        <strain evidence="1 2">MKS20</strain>
    </source>
</reference>
<organism evidence="1 2">
    <name type="scientific">Motilimonas cestriensis</name>
    <dbReference type="NCBI Taxonomy" id="2742685"/>
    <lineage>
        <taxon>Bacteria</taxon>
        <taxon>Pseudomonadati</taxon>
        <taxon>Pseudomonadota</taxon>
        <taxon>Gammaproteobacteria</taxon>
        <taxon>Alteromonadales</taxon>
        <taxon>Alteromonadales genera incertae sedis</taxon>
        <taxon>Motilimonas</taxon>
    </lineage>
</organism>
<gene>
    <name evidence="1" type="ORF">K6Y31_04580</name>
</gene>
<evidence type="ECO:0000313" key="1">
    <source>
        <dbReference type="EMBL" id="MCE2594085.1"/>
    </source>
</evidence>
<protein>
    <submittedName>
        <fullName evidence="1">Uncharacterized protein</fullName>
    </submittedName>
</protein>
<sequence>MKPDQARAIIAIADKIRHQSSPNFDPQSAQLIQHLFSHKSDVIYQLVQFSLQQQQDLLHLKSVNNELQRQLQQLEDVKQERNWFRWLEKSSPNSAQVSVVKKDQVR</sequence>
<dbReference type="EMBL" id="JAIMJA010000003">
    <property type="protein sequence ID" value="MCE2594085.1"/>
    <property type="molecule type" value="Genomic_DNA"/>
</dbReference>
<name>A0ABS8W6E9_9GAMM</name>
<dbReference type="Proteomes" id="UP001201273">
    <property type="component" value="Unassembled WGS sequence"/>
</dbReference>
<comment type="caution">
    <text evidence="1">The sequence shown here is derived from an EMBL/GenBank/DDBJ whole genome shotgun (WGS) entry which is preliminary data.</text>
</comment>
<keyword evidence="2" id="KW-1185">Reference proteome</keyword>